<reference evidence="16" key="1">
    <citation type="journal article" date="2011" name="Genome Biol.">
        <title>The draft genome of the carcinogenic human liver fluke Clonorchis sinensis.</title>
        <authorList>
            <person name="Wang X."/>
            <person name="Chen W."/>
            <person name="Huang Y."/>
            <person name="Sun J."/>
            <person name="Men J."/>
            <person name="Liu H."/>
            <person name="Luo F."/>
            <person name="Guo L."/>
            <person name="Lv X."/>
            <person name="Deng C."/>
            <person name="Zhou C."/>
            <person name="Fan Y."/>
            <person name="Li X."/>
            <person name="Huang L."/>
            <person name="Hu Y."/>
            <person name="Liang C."/>
            <person name="Hu X."/>
            <person name="Xu J."/>
            <person name="Yu X."/>
        </authorList>
    </citation>
    <scope>NUCLEOTIDE SEQUENCE [LARGE SCALE GENOMIC DNA]</scope>
    <source>
        <strain evidence="16">Henan</strain>
    </source>
</reference>
<evidence type="ECO:0000256" key="13">
    <source>
        <dbReference type="SAM" id="MobiDB-lite"/>
    </source>
</evidence>
<dbReference type="GO" id="GO:0005737">
    <property type="term" value="C:cytoplasm"/>
    <property type="evidence" value="ECO:0007669"/>
    <property type="project" value="UniProtKB-SubCell"/>
</dbReference>
<feature type="compositionally biased region" description="Polar residues" evidence="13">
    <location>
        <begin position="323"/>
        <end position="338"/>
    </location>
</feature>
<dbReference type="PROSITE" id="PS51416">
    <property type="entry name" value="MIB_HERC2"/>
    <property type="match status" value="2"/>
</dbReference>
<keyword evidence="10" id="KW-0175">Coiled coil</keyword>
<dbReference type="Gene3D" id="2.30.30.40">
    <property type="entry name" value="SH3 Domains"/>
    <property type="match status" value="2"/>
</dbReference>
<dbReference type="InterPro" id="IPR002110">
    <property type="entry name" value="Ankyrin_rpt"/>
</dbReference>
<dbReference type="EMBL" id="DF143025">
    <property type="protein sequence ID" value="GAA50241.1"/>
    <property type="molecule type" value="Genomic_DNA"/>
</dbReference>
<dbReference type="SUPFAM" id="SSF57850">
    <property type="entry name" value="RING/U-box"/>
    <property type="match status" value="1"/>
</dbReference>
<keyword evidence="3" id="KW-0963">Cytoplasm</keyword>
<dbReference type="InterPro" id="IPR010606">
    <property type="entry name" value="Mib_Herc2"/>
</dbReference>
<dbReference type="InterPro" id="IPR000433">
    <property type="entry name" value="Znf_ZZ"/>
</dbReference>
<evidence type="ECO:0000256" key="10">
    <source>
        <dbReference type="ARBA" id="ARBA00023054"/>
    </source>
</evidence>
<dbReference type="PANTHER" id="PTHR24202">
    <property type="entry name" value="E3 UBIQUITIN-PROTEIN LIGASE MIB2"/>
    <property type="match status" value="1"/>
</dbReference>
<evidence type="ECO:0000259" key="14">
    <source>
        <dbReference type="PROSITE" id="PS50135"/>
    </source>
</evidence>
<dbReference type="PANTHER" id="PTHR24202:SF53">
    <property type="entry name" value="E3 UBIQUITIN-PROTEIN LIGASE MIB1"/>
    <property type="match status" value="1"/>
</dbReference>
<evidence type="ECO:0000256" key="8">
    <source>
        <dbReference type="ARBA" id="ARBA00022786"/>
    </source>
</evidence>
<dbReference type="GO" id="GO:0004842">
    <property type="term" value="F:ubiquitin-protein transferase activity"/>
    <property type="evidence" value="ECO:0007669"/>
    <property type="project" value="InterPro"/>
</dbReference>
<dbReference type="AlphaFoldDB" id="G7YBA7"/>
<dbReference type="PROSITE" id="PS50135">
    <property type="entry name" value="ZF_ZZ_2"/>
    <property type="match status" value="1"/>
</dbReference>
<feature type="domain" description="ZZ-type" evidence="14">
    <location>
        <begin position="70"/>
        <end position="122"/>
    </location>
</feature>
<evidence type="ECO:0000313" key="17">
    <source>
        <dbReference type="Proteomes" id="UP000008909"/>
    </source>
</evidence>
<evidence type="ECO:0000256" key="2">
    <source>
        <dbReference type="ARBA" id="ARBA00004906"/>
    </source>
</evidence>
<name>G7YBA7_CLOSI</name>
<feature type="region of interest" description="Disordered" evidence="13">
    <location>
        <begin position="441"/>
        <end position="526"/>
    </location>
</feature>
<dbReference type="InterPro" id="IPR036770">
    <property type="entry name" value="Ankyrin_rpt-contain_sf"/>
</dbReference>
<organism evidence="16 17">
    <name type="scientific">Clonorchis sinensis</name>
    <name type="common">Chinese liver fluke</name>
    <dbReference type="NCBI Taxonomy" id="79923"/>
    <lineage>
        <taxon>Eukaryota</taxon>
        <taxon>Metazoa</taxon>
        <taxon>Spiralia</taxon>
        <taxon>Lophotrochozoa</taxon>
        <taxon>Platyhelminthes</taxon>
        <taxon>Trematoda</taxon>
        <taxon>Digenea</taxon>
        <taxon>Opisthorchiida</taxon>
        <taxon>Opisthorchiata</taxon>
        <taxon>Opisthorchiidae</taxon>
        <taxon>Clonorchis</taxon>
    </lineage>
</organism>
<evidence type="ECO:0000256" key="11">
    <source>
        <dbReference type="PROSITE-ProRule" id="PRU00023"/>
    </source>
</evidence>
<keyword evidence="6" id="KW-0677">Repeat</keyword>
<dbReference type="SUPFAM" id="SSF159034">
    <property type="entry name" value="Mib/herc2 domain-like"/>
    <property type="match status" value="3"/>
</dbReference>
<keyword evidence="4" id="KW-0808">Transferase</keyword>
<evidence type="ECO:0000313" key="16">
    <source>
        <dbReference type="EMBL" id="GAA50241.1"/>
    </source>
</evidence>
<dbReference type="PROSITE" id="PS50297">
    <property type="entry name" value="ANK_REP_REGION"/>
    <property type="match status" value="1"/>
</dbReference>
<feature type="compositionally biased region" description="Low complexity" evidence="13">
    <location>
        <begin position="441"/>
        <end position="452"/>
    </location>
</feature>
<evidence type="ECO:0000256" key="6">
    <source>
        <dbReference type="ARBA" id="ARBA00022737"/>
    </source>
</evidence>
<evidence type="ECO:0000256" key="9">
    <source>
        <dbReference type="ARBA" id="ARBA00022833"/>
    </source>
</evidence>
<accession>G7YBA7</accession>
<feature type="compositionally biased region" description="Polar residues" evidence="13">
    <location>
        <begin position="453"/>
        <end position="481"/>
    </location>
</feature>
<feature type="compositionally biased region" description="Basic and acidic residues" evidence="13">
    <location>
        <begin position="342"/>
        <end position="355"/>
    </location>
</feature>
<feature type="domain" description="MIB/HERC2" evidence="15">
    <location>
        <begin position="133"/>
        <end position="250"/>
    </location>
</feature>
<keyword evidence="5" id="KW-0479">Metal-binding</keyword>
<feature type="repeat" description="ANK" evidence="11">
    <location>
        <begin position="669"/>
        <end position="701"/>
    </location>
</feature>
<dbReference type="Pfam" id="PF00569">
    <property type="entry name" value="ZZ"/>
    <property type="match status" value="1"/>
</dbReference>
<keyword evidence="17" id="KW-1185">Reference proteome</keyword>
<keyword evidence="8" id="KW-0833">Ubl conjugation pathway</keyword>
<reference key="2">
    <citation type="submission" date="2011-10" db="EMBL/GenBank/DDBJ databases">
        <title>The genome and transcriptome sequence of Clonorchis sinensis provide insights into the carcinogenic liver fluke.</title>
        <authorList>
            <person name="Wang X."/>
            <person name="Huang Y."/>
            <person name="Chen W."/>
            <person name="Liu H."/>
            <person name="Guo L."/>
            <person name="Chen Y."/>
            <person name="Luo F."/>
            <person name="Zhou W."/>
            <person name="Sun J."/>
            <person name="Mao Q."/>
            <person name="Liang P."/>
            <person name="Zhou C."/>
            <person name="Tian Y."/>
            <person name="Men J."/>
            <person name="Lv X."/>
            <person name="Huang L."/>
            <person name="Zhou J."/>
            <person name="Hu Y."/>
            <person name="Li R."/>
            <person name="Zhang F."/>
            <person name="Lei H."/>
            <person name="Li X."/>
            <person name="Hu X."/>
            <person name="Liang C."/>
            <person name="Xu J."/>
            <person name="Wu Z."/>
            <person name="Yu X."/>
        </authorList>
    </citation>
    <scope>NUCLEOTIDE SEQUENCE</scope>
    <source>
        <strain>Henan</strain>
    </source>
</reference>
<keyword evidence="7 12" id="KW-0863">Zinc-finger</keyword>
<gene>
    <name evidence="16" type="ORF">CLF_104276</name>
</gene>
<dbReference type="SMART" id="SM00291">
    <property type="entry name" value="ZnF_ZZ"/>
    <property type="match status" value="1"/>
</dbReference>
<evidence type="ECO:0000256" key="5">
    <source>
        <dbReference type="ARBA" id="ARBA00022723"/>
    </source>
</evidence>
<protein>
    <submittedName>
        <fullName evidence="16">E3 ubiquitin-protein ligase mind-bomb</fullName>
    </submittedName>
</protein>
<feature type="compositionally biased region" description="Polar residues" evidence="13">
    <location>
        <begin position="507"/>
        <end position="518"/>
    </location>
</feature>
<sequence>MRRLLAQKNDVKKDLDIRDGGEGHVGSVRRFDTPGEAIVVWDSGVVANYRCGTLGFDLRVLDSAPTGVKHPGTICEGCHESPIYGIRWKCVVCLSTDLCSACYHNDKHTLSHQFLRITAPYKTRVIVGRRLKQRRVESLGLFPKARVVRGIDWSWDSQDCVSPLTSTGSGSLLLGASNSSANCRGFLRSVGDRTSAGPILLPTQGRITDRRDWYPWAPRSAALVAWDSGAYNVYRVGYAGLIDLKAIRPAKGGTFYIDHLPLLADLRGCTNEEPVTTREAEAATSPGEEDIIDNCRDSSRNAVVPNWTNLQELEMRRRQTTSFVQDSRASHRVSNNNEVNEDVTRHTASREAPSDRIVSRRANPAHDSVPTNCVNVCTLASRLQIQPSSTDSCGQGRRQTVAAARDREVDDYSTTRTSAASSGSLRTIGQTARNLLTDLLRSGSTSGSESRTAPSSTAQPRAQTSSRVNVASPSSIHTQNRPSRHDGQASGNAVVVSRSNRRERDSSGSVRVQHQQFQPVRRPTTRSDRARVITLIPRPITSQNDNTLIGGVCNHSDALGLTEQHSCSNAQANSRATHSRREQAPRMIYGVYNQLHGAVADPTDGLESVNVNTEATSEDIDRRACQRLQYRLSSGQTNEDLIRAAAEGNVKRLKCLLQHRHVNVNATFAGTTALHAACDAGHLACVSVLLQFGANRQLRDGCGNEAVHAGAQGGNASILRLLLAPRQRCDPSRSLSPITDVENSNQSEVNLADSDVGSLVEGIRTINFSEADDTPDVNSRNALRQTPLHLAVSRHDFMVVQCLLEELNALPSLQILRNYG</sequence>
<dbReference type="GO" id="GO:0008270">
    <property type="term" value="F:zinc ion binding"/>
    <property type="evidence" value="ECO:0007669"/>
    <property type="project" value="UniProtKB-KW"/>
</dbReference>
<feature type="domain" description="MIB/HERC2" evidence="15">
    <location>
        <begin position="1"/>
        <end position="64"/>
    </location>
</feature>
<evidence type="ECO:0000256" key="1">
    <source>
        <dbReference type="ARBA" id="ARBA00004496"/>
    </source>
</evidence>
<dbReference type="PROSITE" id="PS50088">
    <property type="entry name" value="ANK_REPEAT"/>
    <property type="match status" value="1"/>
</dbReference>
<feature type="region of interest" description="Disordered" evidence="13">
    <location>
        <begin position="323"/>
        <end position="355"/>
    </location>
</feature>
<feature type="compositionally biased region" description="Low complexity" evidence="13">
    <location>
        <begin position="414"/>
        <end position="427"/>
    </location>
</feature>
<dbReference type="Gene3D" id="3.30.60.90">
    <property type="match status" value="1"/>
</dbReference>
<keyword evidence="9" id="KW-0862">Zinc</keyword>
<dbReference type="SMART" id="SM00248">
    <property type="entry name" value="ANK"/>
    <property type="match status" value="4"/>
</dbReference>
<dbReference type="Pfam" id="PF12796">
    <property type="entry name" value="Ank_2"/>
    <property type="match status" value="1"/>
</dbReference>
<feature type="region of interest" description="Disordered" evidence="13">
    <location>
        <begin position="386"/>
        <end position="428"/>
    </location>
</feature>
<dbReference type="Proteomes" id="UP000008909">
    <property type="component" value="Unassembled WGS sequence"/>
</dbReference>
<keyword evidence="11" id="KW-0040">ANK repeat</keyword>
<dbReference type="InterPro" id="IPR043145">
    <property type="entry name" value="Znf_ZZ_sf"/>
</dbReference>
<evidence type="ECO:0000259" key="15">
    <source>
        <dbReference type="PROSITE" id="PS51416"/>
    </source>
</evidence>
<proteinExistence type="predicted"/>
<dbReference type="SUPFAM" id="SSF48403">
    <property type="entry name" value="Ankyrin repeat"/>
    <property type="match status" value="1"/>
</dbReference>
<dbReference type="UniPathway" id="UPA00143"/>
<evidence type="ECO:0000256" key="3">
    <source>
        <dbReference type="ARBA" id="ARBA00022490"/>
    </source>
</evidence>
<evidence type="ECO:0000256" key="12">
    <source>
        <dbReference type="PROSITE-ProRule" id="PRU00228"/>
    </source>
</evidence>
<comment type="subcellular location">
    <subcellularLocation>
        <location evidence="1">Cytoplasm</location>
    </subcellularLocation>
</comment>
<evidence type="ECO:0000256" key="4">
    <source>
        <dbReference type="ARBA" id="ARBA00022679"/>
    </source>
</evidence>
<dbReference type="Gene3D" id="1.25.40.20">
    <property type="entry name" value="Ankyrin repeat-containing domain"/>
    <property type="match status" value="1"/>
</dbReference>
<dbReference type="GO" id="GO:0016567">
    <property type="term" value="P:protein ubiquitination"/>
    <property type="evidence" value="ECO:0007669"/>
    <property type="project" value="UniProtKB-UniPathway"/>
</dbReference>
<dbReference type="InterPro" id="IPR037252">
    <property type="entry name" value="Mib_Herc2_sf"/>
</dbReference>
<evidence type="ECO:0000256" key="7">
    <source>
        <dbReference type="ARBA" id="ARBA00022771"/>
    </source>
</evidence>
<comment type="pathway">
    <text evidence="2">Protein modification; protein ubiquitination.</text>
</comment>